<evidence type="ECO:0000256" key="2">
    <source>
        <dbReference type="HAMAP-Rule" id="MF_01477"/>
    </source>
</evidence>
<dbReference type="PANTHER" id="PTHR21043:SF0">
    <property type="entry name" value="MITOCHONDRIAL ASSEMBLY OF RIBOSOMAL LARGE SUBUNIT PROTEIN 1"/>
    <property type="match status" value="1"/>
</dbReference>
<reference evidence="3" key="1">
    <citation type="submission" date="2020-10" db="EMBL/GenBank/DDBJ databases">
        <title>Microbiome of the Black Sea water column analyzed by genome centric metagenomics.</title>
        <authorList>
            <person name="Cabello-Yeves P.J."/>
            <person name="Callieri C."/>
            <person name="Picazo A."/>
            <person name="Mehrshad M."/>
            <person name="Haro-Moreno J.M."/>
            <person name="Roda-Garcia J."/>
            <person name="Dzembekova N."/>
            <person name="Slabakova V."/>
            <person name="Slabakova N."/>
            <person name="Moncheva S."/>
            <person name="Rodriguez-Valera F."/>
        </authorList>
    </citation>
    <scope>NUCLEOTIDE SEQUENCE</scope>
    <source>
        <strain evidence="3">BS30m-G43</strain>
    </source>
</reference>
<comment type="function">
    <text evidence="2">Functions as a ribosomal silencing factor. Interacts with ribosomal protein uL14 (rplN), blocking formation of intersubunit bridge B8. Prevents association of the 30S and 50S ribosomal subunits and the formation of functional ribosomes, thus repressing translation.</text>
</comment>
<dbReference type="SUPFAM" id="SSF81301">
    <property type="entry name" value="Nucleotidyltransferase"/>
    <property type="match status" value="1"/>
</dbReference>
<evidence type="ECO:0000313" key="3">
    <source>
        <dbReference type="EMBL" id="MBL6903546.1"/>
    </source>
</evidence>
<evidence type="ECO:0000313" key="4">
    <source>
        <dbReference type="Proteomes" id="UP000705230"/>
    </source>
</evidence>
<keyword evidence="2" id="KW-0810">Translation regulation</keyword>
<dbReference type="InterPro" id="IPR043519">
    <property type="entry name" value="NT_sf"/>
</dbReference>
<dbReference type="NCBIfam" id="TIGR00090">
    <property type="entry name" value="rsfS_iojap_ybeB"/>
    <property type="match status" value="1"/>
</dbReference>
<dbReference type="Gene3D" id="3.30.460.10">
    <property type="entry name" value="Beta Polymerase, domain 2"/>
    <property type="match status" value="1"/>
</dbReference>
<dbReference type="GO" id="GO:0017148">
    <property type="term" value="P:negative regulation of translation"/>
    <property type="evidence" value="ECO:0007669"/>
    <property type="project" value="UniProtKB-UniRule"/>
</dbReference>
<dbReference type="GO" id="GO:0090071">
    <property type="term" value="P:negative regulation of ribosome biogenesis"/>
    <property type="evidence" value="ECO:0007669"/>
    <property type="project" value="UniProtKB-UniRule"/>
</dbReference>
<comment type="caution">
    <text evidence="3">The sequence shown here is derived from an EMBL/GenBank/DDBJ whole genome shotgun (WGS) entry which is preliminary data.</text>
</comment>
<dbReference type="Proteomes" id="UP000705230">
    <property type="component" value="Unassembled WGS sequence"/>
</dbReference>
<dbReference type="HAMAP" id="MF_01477">
    <property type="entry name" value="Iojap_RsfS"/>
    <property type="match status" value="1"/>
</dbReference>
<comment type="subcellular location">
    <subcellularLocation>
        <location evidence="2">Cytoplasm</location>
    </subcellularLocation>
</comment>
<comment type="similarity">
    <text evidence="1 2">Belongs to the Iojap/RsfS family.</text>
</comment>
<dbReference type="GO" id="GO:0042256">
    <property type="term" value="P:cytosolic ribosome assembly"/>
    <property type="evidence" value="ECO:0007669"/>
    <property type="project" value="UniProtKB-UniRule"/>
</dbReference>
<dbReference type="AlphaFoldDB" id="A0A937M2Q2"/>
<dbReference type="InterPro" id="IPR004394">
    <property type="entry name" value="Iojap/RsfS/C7orf30"/>
</dbReference>
<keyword evidence="2" id="KW-0678">Repressor</keyword>
<dbReference type="Pfam" id="PF02410">
    <property type="entry name" value="RsfS"/>
    <property type="match status" value="1"/>
</dbReference>
<gene>
    <name evidence="2 3" type="primary">rsfS</name>
    <name evidence="3" type="ORF">ISR29_05025</name>
</gene>
<dbReference type="PANTHER" id="PTHR21043">
    <property type="entry name" value="IOJAP SUPERFAMILY ORTHOLOG"/>
    <property type="match status" value="1"/>
</dbReference>
<dbReference type="EMBL" id="JADHSG010000007">
    <property type="protein sequence ID" value="MBL6903546.1"/>
    <property type="molecule type" value="Genomic_DNA"/>
</dbReference>
<evidence type="ECO:0000256" key="1">
    <source>
        <dbReference type="ARBA" id="ARBA00010574"/>
    </source>
</evidence>
<protein>
    <recommendedName>
        <fullName evidence="2">Ribosomal silencing factor RsfS</fullName>
    </recommendedName>
</protein>
<organism evidence="3 4">
    <name type="scientific">SAR86 cluster bacterium</name>
    <dbReference type="NCBI Taxonomy" id="2030880"/>
    <lineage>
        <taxon>Bacteria</taxon>
        <taxon>Pseudomonadati</taxon>
        <taxon>Pseudomonadota</taxon>
        <taxon>Gammaproteobacteria</taxon>
        <taxon>SAR86 cluster</taxon>
    </lineage>
</organism>
<proteinExistence type="inferred from homology"/>
<sequence length="114" mass="12615">MAKLKLKEICLNALEDNKAENILALDVREISSFADSIIIASANSNRHAKSISEKVVASVKESKESFLGVEGQSESGWILIDCGEVVINIMKNEIREFYDLEGLWGETTLTQTPE</sequence>
<dbReference type="GO" id="GO:0043023">
    <property type="term" value="F:ribosomal large subunit binding"/>
    <property type="evidence" value="ECO:0007669"/>
    <property type="project" value="TreeGrafter"/>
</dbReference>
<comment type="subunit">
    <text evidence="2">Interacts with ribosomal protein uL14 (rplN).</text>
</comment>
<accession>A0A937M2Q2</accession>
<keyword evidence="2" id="KW-0963">Cytoplasm</keyword>
<name>A0A937M2Q2_9GAMM</name>
<dbReference type="GO" id="GO:0005737">
    <property type="term" value="C:cytoplasm"/>
    <property type="evidence" value="ECO:0007669"/>
    <property type="project" value="UniProtKB-SubCell"/>
</dbReference>